<dbReference type="InterPro" id="IPR001841">
    <property type="entry name" value="Znf_RING"/>
</dbReference>
<dbReference type="OMA" id="YCDVVQL"/>
<evidence type="ECO:0000256" key="9">
    <source>
        <dbReference type="ARBA" id="ARBA00022692"/>
    </source>
</evidence>
<evidence type="ECO:0000313" key="22">
    <source>
        <dbReference type="Proteomes" id="UP000001593"/>
    </source>
</evidence>
<dbReference type="EMBL" id="DS469583">
    <property type="protein sequence ID" value="EDO40992.1"/>
    <property type="molecule type" value="Genomic_DNA"/>
</dbReference>
<evidence type="ECO:0000256" key="4">
    <source>
        <dbReference type="ARBA" id="ARBA00008704"/>
    </source>
</evidence>
<keyword evidence="22" id="KW-1185">Reference proteome</keyword>
<keyword evidence="13" id="KW-0862">Zinc</keyword>
<evidence type="ECO:0000259" key="20">
    <source>
        <dbReference type="PROSITE" id="PS50089"/>
    </source>
</evidence>
<gene>
    <name evidence="21" type="ORF">NEMVEDRAFT_v1g229451</name>
</gene>
<dbReference type="CDD" id="cd16527">
    <property type="entry name" value="RING-HC_PEX10"/>
    <property type="match status" value="1"/>
</dbReference>
<evidence type="ECO:0000256" key="1">
    <source>
        <dbReference type="ARBA" id="ARBA00000900"/>
    </source>
</evidence>
<evidence type="ECO:0000256" key="3">
    <source>
        <dbReference type="ARBA" id="ARBA00004906"/>
    </source>
</evidence>
<dbReference type="InterPro" id="IPR017907">
    <property type="entry name" value="Znf_RING_CS"/>
</dbReference>
<keyword evidence="7" id="KW-0962">Peroxisome biogenesis</keyword>
<proteinExistence type="inferred from homology"/>
<evidence type="ECO:0000256" key="14">
    <source>
        <dbReference type="ARBA" id="ARBA00022927"/>
    </source>
</evidence>
<name>A7S5K6_NEMVE</name>
<keyword evidence="11 19" id="KW-0863">Zinc-finger</keyword>
<keyword evidence="6" id="KW-0813">Transport</keyword>
<dbReference type="Pfam" id="PF13920">
    <property type="entry name" value="zf-C3HC4_3"/>
    <property type="match status" value="1"/>
</dbReference>
<comment type="pathway">
    <text evidence="3">Protein modification; protein ubiquitination.</text>
</comment>
<dbReference type="InterPro" id="IPR025654">
    <property type="entry name" value="PEX2/10"/>
</dbReference>
<keyword evidence="10" id="KW-0479">Metal-binding</keyword>
<evidence type="ECO:0000256" key="17">
    <source>
        <dbReference type="ARBA" id="ARBA00023140"/>
    </source>
</evidence>
<dbReference type="PANTHER" id="PTHR23350:SF0">
    <property type="entry name" value="PEROXISOME BIOGENESIS FACTOR 10"/>
    <property type="match status" value="1"/>
</dbReference>
<comment type="similarity">
    <text evidence="4">Belongs to the pex2/pex10/pex12 family.</text>
</comment>
<keyword evidence="15" id="KW-1133">Transmembrane helix</keyword>
<evidence type="ECO:0000256" key="18">
    <source>
        <dbReference type="ARBA" id="ARBA00045271"/>
    </source>
</evidence>
<evidence type="ECO:0000256" key="11">
    <source>
        <dbReference type="ARBA" id="ARBA00022771"/>
    </source>
</evidence>
<dbReference type="InterPro" id="IPR006845">
    <property type="entry name" value="Pex_N"/>
</dbReference>
<keyword evidence="17" id="KW-0576">Peroxisome</keyword>
<dbReference type="GO" id="GO:0016558">
    <property type="term" value="P:protein import into peroxisome matrix"/>
    <property type="evidence" value="ECO:0000318"/>
    <property type="project" value="GO_Central"/>
</dbReference>
<comment type="subcellular location">
    <subcellularLocation>
        <location evidence="2">Peroxisome membrane</location>
        <topology evidence="2">Multi-pass membrane protein</topology>
    </subcellularLocation>
</comment>
<dbReference type="InParanoid" id="A7S5K6"/>
<evidence type="ECO:0000256" key="12">
    <source>
        <dbReference type="ARBA" id="ARBA00022786"/>
    </source>
</evidence>
<feature type="domain" description="RING-type" evidence="20">
    <location>
        <begin position="242"/>
        <end position="278"/>
    </location>
</feature>
<organism evidence="21 22">
    <name type="scientific">Nematostella vectensis</name>
    <name type="common">Starlet sea anemone</name>
    <dbReference type="NCBI Taxonomy" id="45351"/>
    <lineage>
        <taxon>Eukaryota</taxon>
        <taxon>Metazoa</taxon>
        <taxon>Cnidaria</taxon>
        <taxon>Anthozoa</taxon>
        <taxon>Hexacorallia</taxon>
        <taxon>Actiniaria</taxon>
        <taxon>Edwardsiidae</taxon>
        <taxon>Nematostella</taxon>
    </lineage>
</organism>
<evidence type="ECO:0000256" key="15">
    <source>
        <dbReference type="ARBA" id="ARBA00022989"/>
    </source>
</evidence>
<keyword evidence="9" id="KW-0812">Transmembrane</keyword>
<dbReference type="GO" id="GO:0005778">
    <property type="term" value="C:peroxisomal membrane"/>
    <property type="evidence" value="ECO:0000318"/>
    <property type="project" value="GO_Central"/>
</dbReference>
<reference evidence="21 22" key="1">
    <citation type="journal article" date="2007" name="Science">
        <title>Sea anemone genome reveals ancestral eumetazoan gene repertoire and genomic organization.</title>
        <authorList>
            <person name="Putnam N.H."/>
            <person name="Srivastava M."/>
            <person name="Hellsten U."/>
            <person name="Dirks B."/>
            <person name="Chapman J."/>
            <person name="Salamov A."/>
            <person name="Terry A."/>
            <person name="Shapiro H."/>
            <person name="Lindquist E."/>
            <person name="Kapitonov V.V."/>
            <person name="Jurka J."/>
            <person name="Genikhovich G."/>
            <person name="Grigoriev I.V."/>
            <person name="Lucas S.M."/>
            <person name="Steele R.E."/>
            <person name="Finnerty J.R."/>
            <person name="Technau U."/>
            <person name="Martindale M.Q."/>
            <person name="Rokhsar D.S."/>
        </authorList>
    </citation>
    <scope>NUCLEOTIDE SEQUENCE [LARGE SCALE GENOMIC DNA]</scope>
    <source>
        <strain evidence="22">CH2 X CH6</strain>
    </source>
</reference>
<dbReference type="Gene3D" id="3.30.40.10">
    <property type="entry name" value="Zinc/RING finger domain, C3HC4 (zinc finger)"/>
    <property type="match status" value="1"/>
</dbReference>
<evidence type="ECO:0000256" key="7">
    <source>
        <dbReference type="ARBA" id="ARBA00022593"/>
    </source>
</evidence>
<dbReference type="FunFam" id="3.30.40.10:FF:000332">
    <property type="entry name" value="Peroxisome biogenesis factor 10"/>
    <property type="match status" value="1"/>
</dbReference>
<dbReference type="PhylomeDB" id="A7S5K6"/>
<dbReference type="PROSITE" id="PS50089">
    <property type="entry name" value="ZF_RING_2"/>
    <property type="match status" value="1"/>
</dbReference>
<evidence type="ECO:0000256" key="19">
    <source>
        <dbReference type="PROSITE-ProRule" id="PRU00175"/>
    </source>
</evidence>
<dbReference type="HOGENOM" id="CLU_041707_1_0_1"/>
<dbReference type="Pfam" id="PF04757">
    <property type="entry name" value="Pex2_Pex12"/>
    <property type="match status" value="1"/>
</dbReference>
<evidence type="ECO:0000256" key="8">
    <source>
        <dbReference type="ARBA" id="ARBA00022679"/>
    </source>
</evidence>
<keyword evidence="14" id="KW-0653">Protein transport</keyword>
<dbReference type="SMART" id="SM00184">
    <property type="entry name" value="RING"/>
    <property type="match status" value="1"/>
</dbReference>
<dbReference type="PANTHER" id="PTHR23350">
    <property type="entry name" value="PEROXISOME ASSEMBLY PROTEIN 10"/>
    <property type="match status" value="1"/>
</dbReference>
<dbReference type="Proteomes" id="UP000001593">
    <property type="component" value="Unassembled WGS sequence"/>
</dbReference>
<dbReference type="AlphaFoldDB" id="A7S5K6"/>
<dbReference type="STRING" id="45351.A7S5K6"/>
<comment type="catalytic activity">
    <reaction evidence="1">
        <text>S-ubiquitinyl-[E2 ubiquitin-conjugating enzyme]-L-cysteine + [acceptor protein]-L-lysine = [E2 ubiquitin-conjugating enzyme]-L-cysteine + N(6)-ubiquitinyl-[acceptor protein]-L-lysine.</text>
        <dbReference type="EC" id="2.3.2.27"/>
    </reaction>
</comment>
<accession>A7S5K6</accession>
<dbReference type="PROSITE" id="PS00518">
    <property type="entry name" value="ZF_RING_1"/>
    <property type="match status" value="1"/>
</dbReference>
<protein>
    <recommendedName>
        <fullName evidence="5">RING-type E3 ubiquitin transferase</fullName>
        <ecNumber evidence="5">2.3.2.27</ecNumber>
    </recommendedName>
</protein>
<evidence type="ECO:0000256" key="13">
    <source>
        <dbReference type="ARBA" id="ARBA00022833"/>
    </source>
</evidence>
<dbReference type="InterPro" id="IPR013083">
    <property type="entry name" value="Znf_RING/FYVE/PHD"/>
</dbReference>
<dbReference type="eggNOG" id="KOG0317">
    <property type="taxonomic scope" value="Eukaryota"/>
</dbReference>
<dbReference type="GO" id="GO:0008270">
    <property type="term" value="F:zinc ion binding"/>
    <property type="evidence" value="ECO:0007669"/>
    <property type="project" value="UniProtKB-KW"/>
</dbReference>
<dbReference type="GO" id="GO:0061630">
    <property type="term" value="F:ubiquitin protein ligase activity"/>
    <property type="evidence" value="ECO:0007669"/>
    <property type="project" value="UniProtKB-EC"/>
</dbReference>
<keyword evidence="8" id="KW-0808">Transferase</keyword>
<dbReference type="SUPFAM" id="SSF57850">
    <property type="entry name" value="RING/U-box"/>
    <property type="match status" value="1"/>
</dbReference>
<evidence type="ECO:0000256" key="5">
    <source>
        <dbReference type="ARBA" id="ARBA00012483"/>
    </source>
</evidence>
<sequence>MFACAGQPELVRANQKDVHYSSYLRENIGQVFRNFKGVHSWIKWKKELDVLADVCYFVLTTICGFQTLGEEYCNIVQVDQSKRAIPSTTARAAQVFLHTITPYLLNKLLMRLGSLAQSQEQWPPFASEGLRIWLKDNVPVIQQSILFLHRAHLAVFYLTGVFYHIAKRVTGVSYTLKDSASRPTYRLLGYLSAVQLAVTLLFKVYQKSKDSSVVDQWELSELPRKEEQPSVVPQSMPGTLKCSLCLENVKHITSTSCGHLFCWHCITEWCSSKCPLCREPLQMSRLVYLHHFEPT</sequence>
<evidence type="ECO:0000256" key="6">
    <source>
        <dbReference type="ARBA" id="ARBA00022448"/>
    </source>
</evidence>
<keyword evidence="16" id="KW-0472">Membrane</keyword>
<evidence type="ECO:0000256" key="2">
    <source>
        <dbReference type="ARBA" id="ARBA00004585"/>
    </source>
</evidence>
<dbReference type="EC" id="2.3.2.27" evidence="5"/>
<evidence type="ECO:0000256" key="10">
    <source>
        <dbReference type="ARBA" id="ARBA00022723"/>
    </source>
</evidence>
<evidence type="ECO:0000313" key="21">
    <source>
        <dbReference type="EMBL" id="EDO40992.1"/>
    </source>
</evidence>
<comment type="function">
    <text evidence="18">E3 ubiquitin-protein ligase component of a retrotranslocation channel required for peroxisome organization by mediating export of the PEX5 receptor from peroxisomes to the cytosol, thereby promoting PEX5 recycling. The retrotranslocation channel is composed of PEX2, PEX10 and PEX12; each subunit contributing transmembrane segments that coassemble into an open channel that specifically allows the passage of PEX5 through the peroxisomal membrane. PEX10 also regulates PEX5 recycling by acting as a E3 ubiquitin-protein ligase. When PEX5 recycling is compromised, PEX10 catalyzes polyubiquitination of PEX5 during its passage through the retrotranslocation channel, leading to its degradation.</text>
</comment>
<keyword evidence="12" id="KW-0833">Ubl conjugation pathway</keyword>
<evidence type="ECO:0000256" key="16">
    <source>
        <dbReference type="ARBA" id="ARBA00023136"/>
    </source>
</evidence>